<reference evidence="2" key="1">
    <citation type="submission" date="2014-11" db="EMBL/GenBank/DDBJ databases">
        <authorList>
            <person name="Otto D Thomas"/>
            <person name="Naeem Raeece"/>
        </authorList>
    </citation>
    <scope>NUCLEOTIDE SEQUENCE</scope>
</reference>
<dbReference type="AlphaFoldDB" id="A0A0G4FF09"/>
<sequence>MKVLAGVSAVAVALCGSVSDAFRVVPLLAVRRGVVVGRPVEVPETALMAAGDGSVKFNFLKEHGQDDTLTTTQKFDSFGNPIEGGSAASSKAEPEKPQAPAKEVKFNFLKEHGQDETLTTTQKFDAFGNPI</sequence>
<feature type="region of interest" description="Disordered" evidence="1">
    <location>
        <begin position="70"/>
        <end position="101"/>
    </location>
</feature>
<proteinExistence type="predicted"/>
<protein>
    <submittedName>
        <fullName evidence="2">Uncharacterized protein</fullName>
    </submittedName>
</protein>
<evidence type="ECO:0000313" key="2">
    <source>
        <dbReference type="EMBL" id="CEM11789.1"/>
    </source>
</evidence>
<organism evidence="2">
    <name type="scientific">Chromera velia CCMP2878</name>
    <dbReference type="NCBI Taxonomy" id="1169474"/>
    <lineage>
        <taxon>Eukaryota</taxon>
        <taxon>Sar</taxon>
        <taxon>Alveolata</taxon>
        <taxon>Colpodellida</taxon>
        <taxon>Chromeraceae</taxon>
        <taxon>Chromera</taxon>
    </lineage>
</organism>
<evidence type="ECO:0000256" key="1">
    <source>
        <dbReference type="SAM" id="MobiDB-lite"/>
    </source>
</evidence>
<name>A0A0G4FF09_9ALVE</name>
<dbReference type="EMBL" id="CDMZ01000322">
    <property type="protein sequence ID" value="CEM11789.1"/>
    <property type="molecule type" value="Genomic_DNA"/>
</dbReference>
<accession>A0A0G4FF09</accession>
<gene>
    <name evidence="2" type="ORF">Cvel_16658</name>
</gene>
<dbReference type="VEuPathDB" id="CryptoDB:Cvel_16658"/>
<feature type="compositionally biased region" description="Basic and acidic residues" evidence="1">
    <location>
        <begin position="92"/>
        <end position="101"/>
    </location>
</feature>